<dbReference type="InterPro" id="IPR050953">
    <property type="entry name" value="N4_N6_ade-DNA_methylase"/>
</dbReference>
<dbReference type="EC" id="2.1.1.72" evidence="1"/>
<feature type="non-terminal residue" evidence="5">
    <location>
        <position position="306"/>
    </location>
</feature>
<dbReference type="InterPro" id="IPR029063">
    <property type="entry name" value="SAM-dependent_MTases_sf"/>
</dbReference>
<evidence type="ECO:0000313" key="5">
    <source>
        <dbReference type="EMBL" id="HDD52625.1"/>
    </source>
</evidence>
<comment type="caution">
    <text evidence="5">The sequence shown here is derived from an EMBL/GenBank/DDBJ whole genome shotgun (WGS) entry which is preliminary data.</text>
</comment>
<dbReference type="EMBL" id="DQWS01000039">
    <property type="protein sequence ID" value="HDD52625.1"/>
    <property type="molecule type" value="Genomic_DNA"/>
</dbReference>
<evidence type="ECO:0000256" key="3">
    <source>
        <dbReference type="ARBA" id="ARBA00022679"/>
    </source>
</evidence>
<evidence type="ECO:0000256" key="4">
    <source>
        <dbReference type="ARBA" id="ARBA00047942"/>
    </source>
</evidence>
<dbReference type="GO" id="GO:0032259">
    <property type="term" value="P:methylation"/>
    <property type="evidence" value="ECO:0007669"/>
    <property type="project" value="UniProtKB-KW"/>
</dbReference>
<dbReference type="AlphaFoldDB" id="A0A7C0Y7C8"/>
<organism evidence="5">
    <name type="scientific">Thermosulfidibacter takaii</name>
    <dbReference type="NCBI Taxonomy" id="412593"/>
    <lineage>
        <taxon>Bacteria</taxon>
        <taxon>Pseudomonadati</taxon>
        <taxon>Thermosulfidibacterota</taxon>
        <taxon>Thermosulfidibacteria</taxon>
        <taxon>Thermosulfidibacterales</taxon>
        <taxon>Thermosulfidibacteraceae</taxon>
    </lineage>
</organism>
<gene>
    <name evidence="5" type="ORF">ENF32_00975</name>
</gene>
<dbReference type="PANTHER" id="PTHR33841">
    <property type="entry name" value="DNA METHYLTRANSFERASE YEEA-RELATED"/>
    <property type="match status" value="1"/>
</dbReference>
<keyword evidence="2 5" id="KW-0489">Methyltransferase</keyword>
<evidence type="ECO:0000256" key="2">
    <source>
        <dbReference type="ARBA" id="ARBA00022603"/>
    </source>
</evidence>
<name>A0A7C0Y7C8_9BACT</name>
<reference evidence="5" key="1">
    <citation type="journal article" date="2020" name="mSystems">
        <title>Genome- and Community-Level Interaction Insights into Carbon Utilization and Element Cycling Functions of Hydrothermarchaeota in Hydrothermal Sediment.</title>
        <authorList>
            <person name="Zhou Z."/>
            <person name="Liu Y."/>
            <person name="Xu W."/>
            <person name="Pan J."/>
            <person name="Luo Z.H."/>
            <person name="Li M."/>
        </authorList>
    </citation>
    <scope>NUCLEOTIDE SEQUENCE [LARGE SCALE GENOMIC DNA]</scope>
    <source>
        <strain evidence="5">HyVt-115</strain>
    </source>
</reference>
<dbReference type="PANTHER" id="PTHR33841:SF1">
    <property type="entry name" value="DNA METHYLTRANSFERASE A"/>
    <property type="match status" value="1"/>
</dbReference>
<dbReference type="Proteomes" id="UP000885690">
    <property type="component" value="Unassembled WGS sequence"/>
</dbReference>
<proteinExistence type="predicted"/>
<keyword evidence="3" id="KW-0808">Transferase</keyword>
<sequence>MDSKTTDAIKKITMAARELLMEEVSGQLEGIYGFLPDGRLLPASDCSDLSEIPEAGETRRLLEAWLDNETQAGVSHKKAREKLVREAAFTWLNRFVAFKMMEARKLIRPTISRGLDSSGFILWVTEPGNETHLDDHKKGDLPQDGRGEGPRQRAYRHFILAQCARLAEEVRVLFDPDSLASRLFPRPTALKGLIDLLNAEEPKEAWEPGNEETIGWAYQHYVSVEKDEIFKKLYKDKQKIKAEEVPFATQIFTPRWIVRFLVENTLGRLWLQMHPDSRLRDNLEYLVPLPENDLPRLTTKPAKEIR</sequence>
<dbReference type="SUPFAM" id="SSF53335">
    <property type="entry name" value="S-adenosyl-L-methionine-dependent methyltransferases"/>
    <property type="match status" value="1"/>
</dbReference>
<protein>
    <recommendedName>
        <fullName evidence="1">site-specific DNA-methyltransferase (adenine-specific)</fullName>
        <ecNumber evidence="1">2.1.1.72</ecNumber>
    </recommendedName>
</protein>
<accession>A0A7C0Y7C8</accession>
<dbReference type="GO" id="GO:0009007">
    <property type="term" value="F:site-specific DNA-methyltransferase (adenine-specific) activity"/>
    <property type="evidence" value="ECO:0007669"/>
    <property type="project" value="UniProtKB-EC"/>
</dbReference>
<evidence type="ECO:0000256" key="1">
    <source>
        <dbReference type="ARBA" id="ARBA00011900"/>
    </source>
</evidence>
<comment type="catalytic activity">
    <reaction evidence="4">
        <text>a 2'-deoxyadenosine in DNA + S-adenosyl-L-methionine = an N(6)-methyl-2'-deoxyadenosine in DNA + S-adenosyl-L-homocysteine + H(+)</text>
        <dbReference type="Rhea" id="RHEA:15197"/>
        <dbReference type="Rhea" id="RHEA-COMP:12418"/>
        <dbReference type="Rhea" id="RHEA-COMP:12419"/>
        <dbReference type="ChEBI" id="CHEBI:15378"/>
        <dbReference type="ChEBI" id="CHEBI:57856"/>
        <dbReference type="ChEBI" id="CHEBI:59789"/>
        <dbReference type="ChEBI" id="CHEBI:90615"/>
        <dbReference type="ChEBI" id="CHEBI:90616"/>
        <dbReference type="EC" id="2.1.1.72"/>
    </reaction>
</comment>